<dbReference type="Proteomes" id="UP001597641">
    <property type="component" value="Unassembled WGS sequence"/>
</dbReference>
<dbReference type="PANTHER" id="PTHR43633">
    <property type="entry name" value="ALCOHOL DEHYDROGENASE YQHD"/>
    <property type="match status" value="1"/>
</dbReference>
<dbReference type="InterPro" id="IPR044731">
    <property type="entry name" value="BDH-like"/>
</dbReference>
<dbReference type="EMBL" id="JBHUOX010000007">
    <property type="protein sequence ID" value="MFD3000992.1"/>
    <property type="molecule type" value="Genomic_DNA"/>
</dbReference>
<dbReference type="SUPFAM" id="SSF56796">
    <property type="entry name" value="Dehydroquinate synthase-like"/>
    <property type="match status" value="1"/>
</dbReference>
<dbReference type="InterPro" id="IPR056798">
    <property type="entry name" value="ADH_Fe_C"/>
</dbReference>
<protein>
    <submittedName>
        <fullName evidence="4">Iron-containing alcohol dehydrogenase</fullName>
    </submittedName>
</protein>
<feature type="domain" description="Alcohol dehydrogenase iron-type/glycerol dehydrogenase GldA" evidence="2">
    <location>
        <begin position="9"/>
        <end position="175"/>
    </location>
</feature>
<proteinExistence type="predicted"/>
<dbReference type="Pfam" id="PF00465">
    <property type="entry name" value="Fe-ADH"/>
    <property type="match status" value="1"/>
</dbReference>
<comment type="caution">
    <text evidence="4">The sequence shown here is derived from an EMBL/GenBank/DDBJ whole genome shotgun (WGS) entry which is preliminary data.</text>
</comment>
<accession>A0ABW6BVH5</accession>
<reference evidence="5" key="1">
    <citation type="journal article" date="2019" name="Int. J. Syst. Evol. Microbiol.">
        <title>The Global Catalogue of Microorganisms (GCM) 10K type strain sequencing project: providing services to taxonomists for standard genome sequencing and annotation.</title>
        <authorList>
            <consortium name="The Broad Institute Genomics Platform"/>
            <consortium name="The Broad Institute Genome Sequencing Center for Infectious Disease"/>
            <person name="Wu L."/>
            <person name="Ma J."/>
        </authorList>
    </citation>
    <scope>NUCLEOTIDE SEQUENCE [LARGE SCALE GENOMIC DNA]</scope>
    <source>
        <strain evidence="5">KCTC 23984</strain>
    </source>
</reference>
<gene>
    <name evidence="4" type="ORF">ACFS7Z_11505</name>
</gene>
<dbReference type="InterPro" id="IPR001670">
    <property type="entry name" value="ADH_Fe/GldA"/>
</dbReference>
<dbReference type="PANTHER" id="PTHR43633:SF1">
    <property type="entry name" value="ALCOHOL DEHYDROGENASE YQHD"/>
    <property type="match status" value="1"/>
</dbReference>
<dbReference type="InterPro" id="IPR018211">
    <property type="entry name" value="ADH_Fe_CS"/>
</dbReference>
<keyword evidence="1" id="KW-0560">Oxidoreductase</keyword>
<evidence type="ECO:0000313" key="5">
    <source>
        <dbReference type="Proteomes" id="UP001597641"/>
    </source>
</evidence>
<evidence type="ECO:0000256" key="1">
    <source>
        <dbReference type="ARBA" id="ARBA00023002"/>
    </source>
</evidence>
<feature type="domain" description="Fe-containing alcohol dehydrogenase-like C-terminal" evidence="3">
    <location>
        <begin position="189"/>
        <end position="381"/>
    </location>
</feature>
<dbReference type="Pfam" id="PF25137">
    <property type="entry name" value="ADH_Fe_C"/>
    <property type="match status" value="1"/>
</dbReference>
<dbReference type="Gene3D" id="3.40.50.1970">
    <property type="match status" value="1"/>
</dbReference>
<dbReference type="Gene3D" id="1.20.1090.10">
    <property type="entry name" value="Dehydroquinate synthase-like - alpha domain"/>
    <property type="match status" value="1"/>
</dbReference>
<name>A0ABW6BVH5_9BACT</name>
<dbReference type="CDD" id="cd08187">
    <property type="entry name" value="BDH"/>
    <property type="match status" value="1"/>
</dbReference>
<evidence type="ECO:0000313" key="4">
    <source>
        <dbReference type="EMBL" id="MFD3000992.1"/>
    </source>
</evidence>
<organism evidence="4 5">
    <name type="scientific">Pontibacter toksunensis</name>
    <dbReference type="NCBI Taxonomy" id="1332631"/>
    <lineage>
        <taxon>Bacteria</taxon>
        <taxon>Pseudomonadati</taxon>
        <taxon>Bacteroidota</taxon>
        <taxon>Cytophagia</taxon>
        <taxon>Cytophagales</taxon>
        <taxon>Hymenobacteraceae</taxon>
        <taxon>Pontibacter</taxon>
    </lineage>
</organism>
<dbReference type="RefSeq" id="WP_377484618.1">
    <property type="nucleotide sequence ID" value="NZ_JBHUOX010000007.1"/>
</dbReference>
<evidence type="ECO:0000259" key="2">
    <source>
        <dbReference type="Pfam" id="PF00465"/>
    </source>
</evidence>
<evidence type="ECO:0000259" key="3">
    <source>
        <dbReference type="Pfam" id="PF25137"/>
    </source>
</evidence>
<sequence>MNNFTFYNPVKLIFGKGQISSIAKEIPSDARVMVTYGGGSIKKNGVYEQVMKALEGRTVLEFSNIEPNPHYETLMQAVEIGKRQEIDFVLAVGGGSVIDGTKFIVAAMAYEGEDPWDILAKREPVKGAVPFGAVLTLPATGSEMNSGAVITRVSSKEKLSFGSPYTFPKFSVLDPETTYSLPLRQISNGIVDAFTHVLEQYLTYPVNSPLQDRMAEAILLTLKEEGPKALQNPQDYDTMANIMWSATMALNGVIRVGVPTDWATHFIGHELTALHGIDHARTLAIVLPSLLRYKSEAKKEKLLQYGRRIWGVDAGTEDECIEATLQATISFFESLNISTSLSDYEVGEDTIRTIVKRFQERGVRDLGERADIQVDDVEQILMMSL</sequence>
<keyword evidence="5" id="KW-1185">Reference proteome</keyword>
<dbReference type="PROSITE" id="PS00060">
    <property type="entry name" value="ADH_IRON_2"/>
    <property type="match status" value="1"/>
</dbReference>